<evidence type="ECO:0000313" key="1">
    <source>
        <dbReference type="EMBL" id="TFD92171.1"/>
    </source>
</evidence>
<protein>
    <recommendedName>
        <fullName evidence="3">Type I restriction enzyme R protein N-terminal domain-containing protein</fullName>
    </recommendedName>
</protein>
<gene>
    <name evidence="1" type="ORF">E2605_18875</name>
</gene>
<accession>A0A4Y8KUR0</accession>
<reference evidence="1 2" key="1">
    <citation type="submission" date="2019-03" db="EMBL/GenBank/DDBJ databases">
        <title>San Antonio Military Medical Center submission to MRSN (WRAIR), pending publication.</title>
        <authorList>
            <person name="Blyth D.M."/>
            <person name="Mccarthy S.L."/>
            <person name="Schall S.E."/>
            <person name="Stam J.A."/>
            <person name="Ong A.C."/>
            <person name="Mcgann P.T."/>
        </authorList>
    </citation>
    <scope>NUCLEOTIDE SEQUENCE [LARGE SCALE GENOMIC DNA]</scope>
    <source>
        <strain evidence="1 2">MRSN571793</strain>
    </source>
</reference>
<dbReference type="AlphaFoldDB" id="A0A4Y8KUR0"/>
<evidence type="ECO:0000313" key="2">
    <source>
        <dbReference type="Proteomes" id="UP000297861"/>
    </source>
</evidence>
<dbReference type="Proteomes" id="UP000297861">
    <property type="component" value="Unassembled WGS sequence"/>
</dbReference>
<proteinExistence type="predicted"/>
<sequence>MAKYTTKQETDSRSLINDNDFNSEKELKDFIILNKEVFCKEVLGIDYKDHMTEFKLPKIEHLFTNEPHVDIIFIDQNDKCYFVELKNPKFAYNELCAGLSQCLAYRYLARANNFNYSGCFLVTTKHSNIIPIIIRDNNLDITYIYFDRNKHAVFQTQL</sequence>
<evidence type="ECO:0008006" key="3">
    <source>
        <dbReference type="Google" id="ProtNLM"/>
    </source>
</evidence>
<comment type="caution">
    <text evidence="1">The sequence shown here is derived from an EMBL/GenBank/DDBJ whole genome shotgun (WGS) entry which is preliminary data.</text>
</comment>
<organism evidence="1 2">
    <name type="scientific">Dysgonomonas capnocytophagoides</name>
    <dbReference type="NCBI Taxonomy" id="45254"/>
    <lineage>
        <taxon>Bacteria</taxon>
        <taxon>Pseudomonadati</taxon>
        <taxon>Bacteroidota</taxon>
        <taxon>Bacteroidia</taxon>
        <taxon>Bacteroidales</taxon>
        <taxon>Dysgonomonadaceae</taxon>
        <taxon>Dysgonomonas</taxon>
    </lineage>
</organism>
<keyword evidence="2" id="KW-1185">Reference proteome</keyword>
<name>A0A4Y8KUR0_9BACT</name>
<dbReference type="RefSeq" id="WP_134437579.1">
    <property type="nucleotide sequence ID" value="NZ_SOML01000018.1"/>
</dbReference>
<dbReference type="EMBL" id="SOML01000018">
    <property type="protein sequence ID" value="TFD92171.1"/>
    <property type="molecule type" value="Genomic_DNA"/>
</dbReference>